<dbReference type="PANTHER" id="PTHR10758">
    <property type="entry name" value="26S PROTEASOME NON-ATPASE REGULATORY SUBUNIT 3/COP9 SIGNALOSOME COMPLEX SUBUNIT 3"/>
    <property type="match status" value="1"/>
</dbReference>
<dbReference type="AlphaFoldDB" id="A0AAD5S9U4"/>
<comment type="similarity">
    <text evidence="3">Belongs to the CSN3 family.</text>
</comment>
<dbReference type="SUPFAM" id="SSF46785">
    <property type="entry name" value="Winged helix' DNA-binding domain"/>
    <property type="match status" value="1"/>
</dbReference>
<dbReference type="InterPro" id="IPR050756">
    <property type="entry name" value="CSN3"/>
</dbReference>
<accession>A0AAD5S9U4</accession>
<feature type="domain" description="PCI" evidence="8">
    <location>
        <begin position="210"/>
        <end position="378"/>
    </location>
</feature>
<dbReference type="Pfam" id="PF01399">
    <property type="entry name" value="PCI"/>
    <property type="match status" value="1"/>
</dbReference>
<evidence type="ECO:0000256" key="7">
    <source>
        <dbReference type="ARBA" id="ARBA00023242"/>
    </source>
</evidence>
<keyword evidence="10" id="KW-1185">Reference proteome</keyword>
<dbReference type="InterPro" id="IPR055089">
    <property type="entry name" value="COP9_N"/>
</dbReference>
<protein>
    <recommendedName>
        <fullName evidence="4">COP9 signalosome complex subunit 3</fullName>
    </recommendedName>
</protein>
<comment type="caution">
    <text evidence="9">The sequence shown here is derived from an EMBL/GenBank/DDBJ whole genome shotgun (WGS) entry which is preliminary data.</text>
</comment>
<dbReference type="GO" id="GO:0005737">
    <property type="term" value="C:cytoplasm"/>
    <property type="evidence" value="ECO:0007669"/>
    <property type="project" value="UniProtKB-SubCell"/>
</dbReference>
<evidence type="ECO:0000256" key="1">
    <source>
        <dbReference type="ARBA" id="ARBA00004123"/>
    </source>
</evidence>
<evidence type="ECO:0000256" key="2">
    <source>
        <dbReference type="ARBA" id="ARBA00004496"/>
    </source>
</evidence>
<sequence>MYHSNPSIKLEDLLSSCAGPFSNEKQAKNAWSMLKSAPLAVLTASMRNNADPLSHLDPAGAPILYLAVLNARLRVHNPNYNVLLHAASHFVHTAAWNQLQVAPEFAFYFAQGLAELALNAPSTIPMQQSALTILEPLQYLCAYMGGSRGRFTPVHPILAKFSLLAKHPKAALPCLDIDITEIETHASHLRYQDFLLYHYYGGMIYLQLKNFERALDFFTLTIAAPATVASAIQIEAHRKYILASLLLLGKVPSLPKYTAQPVSRALKNTNTPYDDFAKAYESLNITRLQTEVSKHQDLFNKHKNWGLVTQLMDSLVRRNIQKLTQTYLTLSLSDMAKSVGIDTPQEAERHVLQMIEEGQVYATINHREGGMVYFRDAPNRFDDEETVRRFEREIAEAHVIAKRVEKLDRSLALTKEYQGKVVGGERAGAAGLGGMMAAFNDDEILIDG</sequence>
<dbReference type="GO" id="GO:0008180">
    <property type="term" value="C:COP9 signalosome"/>
    <property type="evidence" value="ECO:0007669"/>
    <property type="project" value="UniProtKB-KW"/>
</dbReference>
<dbReference type="InterPro" id="IPR000717">
    <property type="entry name" value="PCI_dom"/>
</dbReference>
<dbReference type="Proteomes" id="UP001212841">
    <property type="component" value="Unassembled WGS sequence"/>
</dbReference>
<evidence type="ECO:0000256" key="5">
    <source>
        <dbReference type="ARBA" id="ARBA00022490"/>
    </source>
</evidence>
<comment type="subcellular location">
    <subcellularLocation>
        <location evidence="2">Cytoplasm</location>
    </subcellularLocation>
    <subcellularLocation>
        <location evidence="1">Nucleus</location>
    </subcellularLocation>
</comment>
<evidence type="ECO:0000256" key="4">
    <source>
        <dbReference type="ARBA" id="ARBA00014878"/>
    </source>
</evidence>
<keyword evidence="6" id="KW-0736">Signalosome</keyword>
<organism evidence="9 10">
    <name type="scientific">Rhizophlyctis rosea</name>
    <dbReference type="NCBI Taxonomy" id="64517"/>
    <lineage>
        <taxon>Eukaryota</taxon>
        <taxon>Fungi</taxon>
        <taxon>Fungi incertae sedis</taxon>
        <taxon>Chytridiomycota</taxon>
        <taxon>Chytridiomycota incertae sedis</taxon>
        <taxon>Chytridiomycetes</taxon>
        <taxon>Rhizophlyctidales</taxon>
        <taxon>Rhizophlyctidaceae</taxon>
        <taxon>Rhizophlyctis</taxon>
    </lineage>
</organism>
<keyword evidence="7" id="KW-0539">Nucleus</keyword>
<dbReference type="PROSITE" id="PS50250">
    <property type="entry name" value="PCI"/>
    <property type="match status" value="1"/>
</dbReference>
<keyword evidence="5" id="KW-0963">Cytoplasm</keyword>
<proteinExistence type="inferred from homology"/>
<gene>
    <name evidence="9" type="primary">COPS3</name>
    <name evidence="9" type="ORF">HK097_010489</name>
</gene>
<reference evidence="9" key="1">
    <citation type="submission" date="2020-05" db="EMBL/GenBank/DDBJ databases">
        <title>Phylogenomic resolution of chytrid fungi.</title>
        <authorList>
            <person name="Stajich J.E."/>
            <person name="Amses K."/>
            <person name="Simmons R."/>
            <person name="Seto K."/>
            <person name="Myers J."/>
            <person name="Bonds A."/>
            <person name="Quandt C.A."/>
            <person name="Barry K."/>
            <person name="Liu P."/>
            <person name="Grigoriev I."/>
            <person name="Longcore J.E."/>
            <person name="James T.Y."/>
        </authorList>
    </citation>
    <scope>NUCLEOTIDE SEQUENCE</scope>
    <source>
        <strain evidence="9">JEL0318</strain>
    </source>
</reference>
<evidence type="ECO:0000313" key="9">
    <source>
        <dbReference type="EMBL" id="KAJ3048490.1"/>
    </source>
</evidence>
<dbReference type="PANTHER" id="PTHR10758:SF1">
    <property type="entry name" value="COP9 SIGNALOSOME COMPLEX SUBUNIT 3"/>
    <property type="match status" value="1"/>
</dbReference>
<dbReference type="EMBL" id="JADGJD010000782">
    <property type="protein sequence ID" value="KAJ3048490.1"/>
    <property type="molecule type" value="Genomic_DNA"/>
</dbReference>
<dbReference type="SMART" id="SM00088">
    <property type="entry name" value="PINT"/>
    <property type="match status" value="1"/>
</dbReference>
<evidence type="ECO:0000259" key="8">
    <source>
        <dbReference type="PROSITE" id="PS50250"/>
    </source>
</evidence>
<dbReference type="Gene3D" id="1.25.40.570">
    <property type="match status" value="1"/>
</dbReference>
<dbReference type="InterPro" id="IPR036390">
    <property type="entry name" value="WH_DNA-bd_sf"/>
</dbReference>
<dbReference type="GO" id="GO:0006511">
    <property type="term" value="P:ubiquitin-dependent protein catabolic process"/>
    <property type="evidence" value="ECO:0007669"/>
    <property type="project" value="TreeGrafter"/>
</dbReference>
<dbReference type="Pfam" id="PF22788">
    <property type="entry name" value="COP9_hel_rpt"/>
    <property type="match status" value="1"/>
</dbReference>
<evidence type="ECO:0000313" key="10">
    <source>
        <dbReference type="Proteomes" id="UP001212841"/>
    </source>
</evidence>
<name>A0AAD5S9U4_9FUNG</name>
<evidence type="ECO:0000256" key="3">
    <source>
        <dbReference type="ARBA" id="ARBA00007084"/>
    </source>
</evidence>
<evidence type="ECO:0000256" key="6">
    <source>
        <dbReference type="ARBA" id="ARBA00022790"/>
    </source>
</evidence>